<dbReference type="OrthoDB" id="8089803at2"/>
<feature type="region of interest" description="Disordered" evidence="1">
    <location>
        <begin position="311"/>
        <end position="332"/>
    </location>
</feature>
<dbReference type="Pfam" id="PF13646">
    <property type="entry name" value="HEAT_2"/>
    <property type="match status" value="1"/>
</dbReference>
<feature type="compositionally biased region" description="Acidic residues" evidence="1">
    <location>
        <begin position="311"/>
        <end position="331"/>
    </location>
</feature>
<dbReference type="Gene3D" id="1.25.10.10">
    <property type="entry name" value="Leucine-rich Repeat Variant"/>
    <property type="match status" value="1"/>
</dbReference>
<organism evidence="2 3">
    <name type="scientific">Pseudomonas spelaei</name>
    <dbReference type="NCBI Taxonomy" id="1055469"/>
    <lineage>
        <taxon>Bacteria</taxon>
        <taxon>Pseudomonadati</taxon>
        <taxon>Pseudomonadota</taxon>
        <taxon>Gammaproteobacteria</taxon>
        <taxon>Pseudomonadales</taxon>
        <taxon>Pseudomonadaceae</taxon>
        <taxon>Pseudomonas</taxon>
    </lineage>
</organism>
<reference evidence="2 3" key="1">
    <citation type="submission" date="2019-11" db="EMBL/GenBank/DDBJ databases">
        <title>Pseudomonas karstica sp. nov. and Pseudomonas spelaei sp. nov. from karst caves.</title>
        <authorList>
            <person name="Zeman M."/>
        </authorList>
    </citation>
    <scope>NUCLEOTIDE SEQUENCE [LARGE SCALE GENOMIC DNA]</scope>
    <source>
        <strain evidence="2 3">CCM 7893</strain>
    </source>
</reference>
<gene>
    <name evidence="2" type="ORF">GNF76_08195</name>
</gene>
<dbReference type="SUPFAM" id="SSF48371">
    <property type="entry name" value="ARM repeat"/>
    <property type="match status" value="1"/>
</dbReference>
<evidence type="ECO:0000256" key="1">
    <source>
        <dbReference type="SAM" id="MobiDB-lite"/>
    </source>
</evidence>
<dbReference type="Proteomes" id="UP000438196">
    <property type="component" value="Unassembled WGS sequence"/>
</dbReference>
<dbReference type="RefSeq" id="WP_155582668.1">
    <property type="nucleotide sequence ID" value="NZ_JBHSTH010000002.1"/>
</dbReference>
<dbReference type="NCBIfam" id="TIGR02270">
    <property type="entry name" value="TIGR02270 family protein"/>
    <property type="match status" value="1"/>
</dbReference>
<sequence>MVPIPSMLDQHAEEACFLILLHHYAVRGPHYNLDDLGKLDERIDAHLDGLRIAGSSGLELLLAQLGPHTVGEMFASVVLAVEGNNAQALSQLSEHLRRAAQTEQGYLMALGWLDWQRVAPWIERLLASSEPLFRRLGLAACGMHRQDPGPSLLTELSRADPNVLARAARTAGELRRRDLMLALGAHRLHTDPATRFWANWATAQMGDEQALEPLRPFAEQPGEFQYPALCVVLAWQPREHSIPWIRLMTQHTEQRRSGIQAIGLLGDPANVPWLIQQMSDLPYARVAGEAFSLISGADLALLNLELQDLPDFDAGPNDDPEDANIDMDPDENLPWPDPRRIAAWWQAHGGHFQAGIAYTLGLRQSESSFRQILAQGQQRQRIAAACGIARFRPDEVLFPTSAPAWRQKRLLGDAERHS</sequence>
<dbReference type="InterPro" id="IPR016024">
    <property type="entry name" value="ARM-type_fold"/>
</dbReference>
<dbReference type="InterPro" id="IPR011989">
    <property type="entry name" value="ARM-like"/>
</dbReference>
<protein>
    <submittedName>
        <fullName evidence="2">TIGR02270 family protein</fullName>
    </submittedName>
</protein>
<dbReference type="AlphaFoldDB" id="A0A6I3WA09"/>
<comment type="caution">
    <text evidence="2">The sequence shown here is derived from an EMBL/GenBank/DDBJ whole genome shotgun (WGS) entry which is preliminary data.</text>
</comment>
<dbReference type="EMBL" id="WNNK01000005">
    <property type="protein sequence ID" value="MUF04313.1"/>
    <property type="molecule type" value="Genomic_DNA"/>
</dbReference>
<evidence type="ECO:0000313" key="2">
    <source>
        <dbReference type="EMBL" id="MUF04313.1"/>
    </source>
</evidence>
<name>A0A6I3WA09_9PSED</name>
<dbReference type="InterPro" id="IPR011959">
    <property type="entry name" value="CHP02270"/>
</dbReference>
<evidence type="ECO:0000313" key="3">
    <source>
        <dbReference type="Proteomes" id="UP000438196"/>
    </source>
</evidence>
<accession>A0A6I3WA09</accession>
<keyword evidence="3" id="KW-1185">Reference proteome</keyword>
<proteinExistence type="predicted"/>